<organism evidence="1 2">
    <name type="scientific">Lactuca saligna</name>
    <name type="common">Willowleaf lettuce</name>
    <dbReference type="NCBI Taxonomy" id="75948"/>
    <lineage>
        <taxon>Eukaryota</taxon>
        <taxon>Viridiplantae</taxon>
        <taxon>Streptophyta</taxon>
        <taxon>Embryophyta</taxon>
        <taxon>Tracheophyta</taxon>
        <taxon>Spermatophyta</taxon>
        <taxon>Magnoliopsida</taxon>
        <taxon>eudicotyledons</taxon>
        <taxon>Gunneridae</taxon>
        <taxon>Pentapetalae</taxon>
        <taxon>asterids</taxon>
        <taxon>campanulids</taxon>
        <taxon>Asterales</taxon>
        <taxon>Asteraceae</taxon>
        <taxon>Cichorioideae</taxon>
        <taxon>Cichorieae</taxon>
        <taxon>Lactucinae</taxon>
        <taxon>Lactuca</taxon>
    </lineage>
</organism>
<sequence>MAQAGPNGLFVIVELNYQGVFTHEWFDDDDNPNDEHESCIDGENKDNINDLRNMDVEFNKDAMIMNMTSNDPFLSKLCVDEDEDKNIVDDDGR</sequence>
<reference evidence="1" key="1">
    <citation type="submission" date="2023-04" db="EMBL/GenBank/DDBJ databases">
        <authorList>
            <person name="Vijverberg K."/>
            <person name="Xiong W."/>
            <person name="Schranz E."/>
        </authorList>
    </citation>
    <scope>NUCLEOTIDE SEQUENCE</scope>
</reference>
<evidence type="ECO:0000313" key="1">
    <source>
        <dbReference type="EMBL" id="CAI9283856.1"/>
    </source>
</evidence>
<keyword evidence="2" id="KW-1185">Reference proteome</keyword>
<name>A0AA36E5J5_LACSI</name>
<proteinExistence type="predicted"/>
<evidence type="ECO:0000313" key="2">
    <source>
        <dbReference type="Proteomes" id="UP001177003"/>
    </source>
</evidence>
<protein>
    <submittedName>
        <fullName evidence="1">Uncharacterized protein</fullName>
    </submittedName>
</protein>
<dbReference type="AlphaFoldDB" id="A0AA36E5J5"/>
<dbReference type="Proteomes" id="UP001177003">
    <property type="component" value="Chromosome 5"/>
</dbReference>
<gene>
    <name evidence="1" type="ORF">LSALG_LOCUS23427</name>
</gene>
<dbReference type="EMBL" id="OX465081">
    <property type="protein sequence ID" value="CAI9283856.1"/>
    <property type="molecule type" value="Genomic_DNA"/>
</dbReference>
<accession>A0AA36E5J5</accession>